<dbReference type="InterPro" id="IPR023393">
    <property type="entry name" value="START-like_dom_sf"/>
</dbReference>
<feature type="compositionally biased region" description="Low complexity" evidence="2">
    <location>
        <begin position="262"/>
        <end position="289"/>
    </location>
</feature>
<dbReference type="InterPro" id="IPR036291">
    <property type="entry name" value="NAD(P)-bd_dom_sf"/>
</dbReference>
<evidence type="ECO:0000259" key="3">
    <source>
        <dbReference type="Pfam" id="PF01370"/>
    </source>
</evidence>
<feature type="domain" description="NAD-dependent epimerase/dehydratase" evidence="3">
    <location>
        <begin position="229"/>
        <end position="477"/>
    </location>
</feature>
<evidence type="ECO:0000259" key="4">
    <source>
        <dbReference type="Pfam" id="PF08338"/>
    </source>
</evidence>
<dbReference type="SUPFAM" id="SSF51735">
    <property type="entry name" value="NAD(P)-binding Rossmann-fold domains"/>
    <property type="match status" value="1"/>
</dbReference>
<dbReference type="GO" id="GO:0051301">
    <property type="term" value="P:cell division"/>
    <property type="evidence" value="ECO:0007669"/>
    <property type="project" value="UniProtKB-KW"/>
</dbReference>
<dbReference type="AlphaFoldDB" id="A0A1X6WVK8"/>
<dbReference type="InterPro" id="IPR013549">
    <property type="entry name" value="DUF1731"/>
</dbReference>
<evidence type="ECO:0000313" key="5">
    <source>
        <dbReference type="EMBL" id="SLM89562.1"/>
    </source>
</evidence>
<keyword evidence="5" id="KW-0131">Cell cycle</keyword>
<comment type="similarity">
    <text evidence="1">Belongs to the NAD(P)-dependent epimerase/dehydratase family. SDR39U1 subfamily.</text>
</comment>
<reference evidence="6" key="1">
    <citation type="submission" date="2017-02" db="EMBL/GenBank/DDBJ databases">
        <authorList>
            <person name="Dridi B."/>
        </authorList>
    </citation>
    <scope>NUCLEOTIDE SEQUENCE [LARGE SCALE GENOMIC DNA]</scope>
    <source>
        <strain evidence="6">B Co 03.10</strain>
    </source>
</reference>
<feature type="region of interest" description="Disordered" evidence="2">
    <location>
        <begin position="261"/>
        <end position="309"/>
    </location>
</feature>
<name>A0A1X6WVK8_9MICO</name>
<protein>
    <submittedName>
        <fullName evidence="5">Cell division inhibitor</fullName>
    </submittedName>
</protein>
<dbReference type="EMBL" id="FWFF01000001">
    <property type="protein sequence ID" value="SLM89562.1"/>
    <property type="molecule type" value="Genomic_DNA"/>
</dbReference>
<evidence type="ECO:0000313" key="6">
    <source>
        <dbReference type="Proteomes" id="UP000196581"/>
    </source>
</evidence>
<dbReference type="NCBIfam" id="TIGR01777">
    <property type="entry name" value="yfcH"/>
    <property type="match status" value="1"/>
</dbReference>
<dbReference type="PANTHER" id="PTHR11092:SF0">
    <property type="entry name" value="EPIMERASE FAMILY PROTEIN SDR39U1"/>
    <property type="match status" value="1"/>
</dbReference>
<keyword evidence="6" id="KW-1185">Reference proteome</keyword>
<keyword evidence="5" id="KW-0132">Cell division</keyword>
<evidence type="ECO:0000256" key="2">
    <source>
        <dbReference type="SAM" id="MobiDB-lite"/>
    </source>
</evidence>
<dbReference type="InterPro" id="IPR010099">
    <property type="entry name" value="SDR39U1"/>
</dbReference>
<sequence>MTRFHSQETIATPLDQVVRWHALPGAVTRLSPHWAQTVVAEGDPNRPGTRTSMKIAVPGSRGSVRVPWKSEHFALDDQGIAPLTAFPQTTDPEQVSPDAPSGSAFGFGDLMVDSPLAPLRSWEHRHVFRSAGNPSAPADDPTTSTTGTTFVEDDVTVELPRASLLTDTELGFRIGARLSRMPGARIPEKQLLTTLRRTFAARTDRLHREFDFLRQIDAPLVGGARPLRILVSGASGLVGTQLCALLMTAGHTVRRLVRHEPAAGSAARARTAGDPATASAAAAPGTTSADDTRPLSDTGERPDQESRWDPQAGYLLREDLAWADVVVNLSGRSIGGRLTDRAKDEILTSRIDTTRLLATTIAALPEQDRPEAFICASAVGLYGTDRRTPADEAAPAGDGFLAEVCRTWEAEAAAVESAGVRRVSVRTGLVMSGLGGLLALQVPLYLAGGGGPLGSGEQWFPWISHDDLVRVYARAIVDATLTGPVNAVAPGIVRQKEFAKAMGSHVHRPAFLRAPRFGPALLLGEDGADELALAGQHAVPTALERAGFDFAHPGLGDCLTEELGPR</sequence>
<organism evidence="5 6">
    <name type="scientific">Brevibacterium yomogidense</name>
    <dbReference type="NCBI Taxonomy" id="946573"/>
    <lineage>
        <taxon>Bacteria</taxon>
        <taxon>Bacillati</taxon>
        <taxon>Actinomycetota</taxon>
        <taxon>Actinomycetes</taxon>
        <taxon>Micrococcales</taxon>
        <taxon>Brevibacteriaceae</taxon>
        <taxon>Brevibacterium</taxon>
    </lineage>
</organism>
<dbReference type="InterPro" id="IPR001509">
    <property type="entry name" value="Epimerase_deHydtase"/>
</dbReference>
<dbReference type="RefSeq" id="WP_087003602.1">
    <property type="nucleotide sequence ID" value="NZ_FWFF01000001.1"/>
</dbReference>
<dbReference type="Gene3D" id="3.30.530.20">
    <property type="match status" value="1"/>
</dbReference>
<dbReference type="PANTHER" id="PTHR11092">
    <property type="entry name" value="SUGAR NUCLEOTIDE EPIMERASE RELATED"/>
    <property type="match status" value="1"/>
</dbReference>
<gene>
    <name evidence="5" type="ORF">FM105_01520</name>
</gene>
<dbReference type="Pfam" id="PF08338">
    <property type="entry name" value="DUF1731"/>
    <property type="match status" value="1"/>
</dbReference>
<dbReference type="Pfam" id="PF01370">
    <property type="entry name" value="Epimerase"/>
    <property type="match status" value="1"/>
</dbReference>
<dbReference type="Gene3D" id="3.40.50.720">
    <property type="entry name" value="NAD(P)-binding Rossmann-like Domain"/>
    <property type="match status" value="1"/>
</dbReference>
<feature type="domain" description="DUF1731" evidence="4">
    <location>
        <begin position="514"/>
        <end position="560"/>
    </location>
</feature>
<feature type="compositionally biased region" description="Basic and acidic residues" evidence="2">
    <location>
        <begin position="290"/>
        <end position="308"/>
    </location>
</feature>
<proteinExistence type="inferred from homology"/>
<accession>A0A1X6WVK8</accession>
<evidence type="ECO:0000256" key="1">
    <source>
        <dbReference type="ARBA" id="ARBA00009353"/>
    </source>
</evidence>
<dbReference type="Proteomes" id="UP000196581">
    <property type="component" value="Unassembled WGS sequence"/>
</dbReference>